<keyword evidence="1" id="KW-0812">Transmembrane</keyword>
<dbReference type="STRING" id="419479.SAMN04488563_4201"/>
<feature type="transmembrane region" description="Helical" evidence="1">
    <location>
        <begin position="40"/>
        <end position="60"/>
    </location>
</feature>
<protein>
    <recommendedName>
        <fullName evidence="4">PH domain-containing protein</fullName>
    </recommendedName>
</protein>
<evidence type="ECO:0000256" key="1">
    <source>
        <dbReference type="SAM" id="Phobius"/>
    </source>
</evidence>
<sequence length="248" mass="25997">MTHQPWPVRPRTSWVVTAVLLAVSGAGGLALGVATLQTDGAGLLLVGSPLLIVVAALVYLSRARRPGTAGQAVREVAELGERGLVFAYSRALGWAYVVAGAYCLLFFGLIAAGGLAAGVGGGGDVVLVAAALLVVGYLSWCAVDLVRGRLGPGLVALTPSGTYHRSWALHSYLPWDDVVDVVPGDARGPLVQVIAAANTTGWVRRTSSTWRQAELAYAPHLVVQGRFLAADPALLYRAVCDYRDQRVD</sequence>
<dbReference type="EMBL" id="LT629791">
    <property type="protein sequence ID" value="SDU71538.1"/>
    <property type="molecule type" value="Genomic_DNA"/>
</dbReference>
<gene>
    <name evidence="2" type="ORF">SAMN04488563_4201</name>
</gene>
<feature type="transmembrane region" description="Helical" evidence="1">
    <location>
        <begin position="12"/>
        <end position="34"/>
    </location>
</feature>
<evidence type="ECO:0008006" key="4">
    <source>
        <dbReference type="Google" id="ProtNLM"/>
    </source>
</evidence>
<organism evidence="2 3">
    <name type="scientific">Jiangella alkaliphila</name>
    <dbReference type="NCBI Taxonomy" id="419479"/>
    <lineage>
        <taxon>Bacteria</taxon>
        <taxon>Bacillati</taxon>
        <taxon>Actinomycetota</taxon>
        <taxon>Actinomycetes</taxon>
        <taxon>Jiangellales</taxon>
        <taxon>Jiangellaceae</taxon>
        <taxon>Jiangella</taxon>
    </lineage>
</organism>
<dbReference type="AlphaFoldDB" id="A0A1H2KT50"/>
<reference evidence="3" key="1">
    <citation type="submission" date="2016-10" db="EMBL/GenBank/DDBJ databases">
        <authorList>
            <person name="Varghese N."/>
            <person name="Submissions S."/>
        </authorList>
    </citation>
    <scope>NUCLEOTIDE SEQUENCE [LARGE SCALE GENOMIC DNA]</scope>
    <source>
        <strain evidence="3">DSM 45079</strain>
    </source>
</reference>
<accession>A0A1H2KT50</accession>
<feature type="transmembrane region" description="Helical" evidence="1">
    <location>
        <begin position="125"/>
        <end position="143"/>
    </location>
</feature>
<evidence type="ECO:0000313" key="2">
    <source>
        <dbReference type="EMBL" id="SDU71538.1"/>
    </source>
</evidence>
<feature type="transmembrane region" description="Helical" evidence="1">
    <location>
        <begin position="94"/>
        <end position="119"/>
    </location>
</feature>
<name>A0A1H2KT50_9ACTN</name>
<evidence type="ECO:0000313" key="3">
    <source>
        <dbReference type="Proteomes" id="UP000182977"/>
    </source>
</evidence>
<keyword evidence="1" id="KW-1133">Transmembrane helix</keyword>
<dbReference type="RefSeq" id="WP_046768493.1">
    <property type="nucleotide sequence ID" value="NZ_KQ061226.1"/>
</dbReference>
<keyword evidence="3" id="KW-1185">Reference proteome</keyword>
<dbReference type="Proteomes" id="UP000182977">
    <property type="component" value="Chromosome I"/>
</dbReference>
<keyword evidence="1" id="KW-0472">Membrane</keyword>
<dbReference type="OrthoDB" id="3627672at2"/>
<proteinExistence type="predicted"/>